<proteinExistence type="predicted"/>
<dbReference type="EMBL" id="GIFC01002236">
    <property type="protein sequence ID" value="MXU84319.1"/>
    <property type="molecule type" value="Transcribed_RNA"/>
</dbReference>
<feature type="signal peptide" evidence="1">
    <location>
        <begin position="1"/>
        <end position="15"/>
    </location>
</feature>
<protein>
    <submittedName>
        <fullName evidence="2">Putative secreted protein</fullName>
    </submittedName>
</protein>
<organism evidence="2">
    <name type="scientific">Ixodes ricinus</name>
    <name type="common">Common tick</name>
    <name type="synonym">Acarus ricinus</name>
    <dbReference type="NCBI Taxonomy" id="34613"/>
    <lineage>
        <taxon>Eukaryota</taxon>
        <taxon>Metazoa</taxon>
        <taxon>Ecdysozoa</taxon>
        <taxon>Arthropoda</taxon>
        <taxon>Chelicerata</taxon>
        <taxon>Arachnida</taxon>
        <taxon>Acari</taxon>
        <taxon>Parasitiformes</taxon>
        <taxon>Ixodida</taxon>
        <taxon>Ixodoidea</taxon>
        <taxon>Ixodidae</taxon>
        <taxon>Ixodinae</taxon>
        <taxon>Ixodes</taxon>
    </lineage>
</organism>
<feature type="chain" id="PRO_5025584503" evidence="1">
    <location>
        <begin position="16"/>
        <end position="80"/>
    </location>
</feature>
<keyword evidence="1" id="KW-0732">Signal</keyword>
<evidence type="ECO:0000313" key="2">
    <source>
        <dbReference type="EMBL" id="MXU84319.1"/>
    </source>
</evidence>
<reference evidence="2" key="1">
    <citation type="submission" date="2019-12" db="EMBL/GenBank/DDBJ databases">
        <title>An insight into the sialome of adult female Ixodes ricinus ticks feeding for 6 days.</title>
        <authorList>
            <person name="Perner J."/>
            <person name="Ribeiro J.M.C."/>
        </authorList>
    </citation>
    <scope>NUCLEOTIDE SEQUENCE</scope>
    <source>
        <strain evidence="2">Semi-engorged</strain>
        <tissue evidence="2">Salivary glands</tissue>
    </source>
</reference>
<dbReference type="AlphaFoldDB" id="A0A6B0TW52"/>
<evidence type="ECO:0000256" key="1">
    <source>
        <dbReference type="SAM" id="SignalP"/>
    </source>
</evidence>
<name>A0A6B0TW52_IXORI</name>
<accession>A0A6B0TW52</accession>
<sequence>MVVLLWSGLVMVIYALQCCTAQMVLLIARTVPMALLRLSISFIALVGRTKQPKHLLTDLLPLNLIGPVTQFSNAIYPRVK</sequence>